<comment type="caution">
    <text evidence="2">The sequence shown here is derived from an EMBL/GenBank/DDBJ whole genome shotgun (WGS) entry which is preliminary data.</text>
</comment>
<evidence type="ECO:0000256" key="1">
    <source>
        <dbReference type="SAM" id="MobiDB-lite"/>
    </source>
</evidence>
<reference evidence="2" key="1">
    <citation type="submission" date="2013-05" db="EMBL/GenBank/DDBJ databases">
        <authorList>
            <person name="Yim A.K.Y."/>
            <person name="Chan T.F."/>
            <person name="Ji K.M."/>
            <person name="Liu X.Y."/>
            <person name="Zhou J.W."/>
            <person name="Li R.Q."/>
            <person name="Yang K.Y."/>
            <person name="Li J."/>
            <person name="Li M."/>
            <person name="Law P.T.W."/>
            <person name="Wu Y.L."/>
            <person name="Cai Z.L."/>
            <person name="Qin H."/>
            <person name="Bao Y."/>
            <person name="Leung R.K.K."/>
            <person name="Ng P.K.S."/>
            <person name="Zou J."/>
            <person name="Zhong X.J."/>
            <person name="Ran P.X."/>
            <person name="Zhong N.S."/>
            <person name="Liu Z.G."/>
            <person name="Tsui S.K.W."/>
        </authorList>
    </citation>
    <scope>NUCLEOTIDE SEQUENCE</scope>
    <source>
        <strain evidence="2">Derf</strain>
        <tissue evidence="2">Whole organism</tissue>
    </source>
</reference>
<dbReference type="Proteomes" id="UP000790347">
    <property type="component" value="Unassembled WGS sequence"/>
</dbReference>
<evidence type="ECO:0000313" key="2">
    <source>
        <dbReference type="EMBL" id="KAH9521137.1"/>
    </source>
</evidence>
<organism evidence="2 3">
    <name type="scientific">Dermatophagoides farinae</name>
    <name type="common">American house dust mite</name>
    <dbReference type="NCBI Taxonomy" id="6954"/>
    <lineage>
        <taxon>Eukaryota</taxon>
        <taxon>Metazoa</taxon>
        <taxon>Ecdysozoa</taxon>
        <taxon>Arthropoda</taxon>
        <taxon>Chelicerata</taxon>
        <taxon>Arachnida</taxon>
        <taxon>Acari</taxon>
        <taxon>Acariformes</taxon>
        <taxon>Sarcoptiformes</taxon>
        <taxon>Astigmata</taxon>
        <taxon>Psoroptidia</taxon>
        <taxon>Analgoidea</taxon>
        <taxon>Pyroglyphidae</taxon>
        <taxon>Dermatophagoidinae</taxon>
        <taxon>Dermatophagoides</taxon>
    </lineage>
</organism>
<keyword evidence="3" id="KW-1185">Reference proteome</keyword>
<feature type="compositionally biased region" description="Polar residues" evidence="1">
    <location>
        <begin position="1"/>
        <end position="13"/>
    </location>
</feature>
<dbReference type="EMBL" id="ASGP02000002">
    <property type="protein sequence ID" value="KAH9521137.1"/>
    <property type="molecule type" value="Genomic_DNA"/>
</dbReference>
<dbReference type="AlphaFoldDB" id="A0A922I286"/>
<evidence type="ECO:0000313" key="3">
    <source>
        <dbReference type="Proteomes" id="UP000790347"/>
    </source>
</evidence>
<name>A0A922I286_DERFA</name>
<proteinExistence type="predicted"/>
<feature type="compositionally biased region" description="Low complexity" evidence="1">
    <location>
        <begin position="41"/>
        <end position="67"/>
    </location>
</feature>
<accession>A0A922I286</accession>
<protein>
    <submittedName>
        <fullName evidence="2">Uncharacterized protein</fullName>
    </submittedName>
</protein>
<feature type="compositionally biased region" description="Polar residues" evidence="1">
    <location>
        <begin position="26"/>
        <end position="40"/>
    </location>
</feature>
<reference evidence="2" key="2">
    <citation type="journal article" date="2022" name="Res Sq">
        <title>Comparative Genomics Reveals Insights into the Divergent Evolution of Astigmatic Mites and Household Pest Adaptations.</title>
        <authorList>
            <person name="Xiong Q."/>
            <person name="Wan A.T.-Y."/>
            <person name="Liu X.-Y."/>
            <person name="Fung C.S.-H."/>
            <person name="Xiao X."/>
            <person name="Malainual N."/>
            <person name="Hou J."/>
            <person name="Wang L."/>
            <person name="Wang M."/>
            <person name="Yang K."/>
            <person name="Cui Y."/>
            <person name="Leung E."/>
            <person name="Nong W."/>
            <person name="Shin S.-K."/>
            <person name="Au S."/>
            <person name="Jeong K.Y."/>
            <person name="Chew F.T."/>
            <person name="Hui J."/>
            <person name="Leung T.F."/>
            <person name="Tungtrongchitr A."/>
            <person name="Zhong N."/>
            <person name="Liu Z."/>
            <person name="Tsui S."/>
        </authorList>
    </citation>
    <scope>NUCLEOTIDE SEQUENCE</scope>
    <source>
        <strain evidence="2">Derf</strain>
        <tissue evidence="2">Whole organism</tissue>
    </source>
</reference>
<feature type="region of interest" description="Disordered" evidence="1">
    <location>
        <begin position="1"/>
        <end position="67"/>
    </location>
</feature>
<gene>
    <name evidence="2" type="ORF">DERF_004809</name>
</gene>
<sequence length="67" mass="7238">MHQVLKQQESTWPFDQPRTKNRKDSLSTLHQAMAGSSSIHKTMTSSTYSSSSSSSSTTTAKATSGQS</sequence>